<feature type="compositionally biased region" description="Basic and acidic residues" evidence="1">
    <location>
        <begin position="341"/>
        <end position="374"/>
    </location>
</feature>
<feature type="region of interest" description="Disordered" evidence="1">
    <location>
        <begin position="1"/>
        <end position="182"/>
    </location>
</feature>
<feature type="compositionally biased region" description="Acidic residues" evidence="1">
    <location>
        <begin position="165"/>
        <end position="174"/>
    </location>
</feature>
<dbReference type="Proteomes" id="UP001044222">
    <property type="component" value="Unassembled WGS sequence"/>
</dbReference>
<feature type="compositionally biased region" description="Polar residues" evidence="1">
    <location>
        <begin position="133"/>
        <end position="142"/>
    </location>
</feature>
<comment type="caution">
    <text evidence="2">The sequence shown here is derived from an EMBL/GenBank/DDBJ whole genome shotgun (WGS) entry which is preliminary data.</text>
</comment>
<dbReference type="EMBL" id="JAFIRN010000002">
    <property type="protein sequence ID" value="KAG5855286.1"/>
    <property type="molecule type" value="Genomic_DNA"/>
</dbReference>
<feature type="compositionally biased region" description="Low complexity" evidence="1">
    <location>
        <begin position="153"/>
        <end position="164"/>
    </location>
</feature>
<organism evidence="2 3">
    <name type="scientific">Anguilla anguilla</name>
    <name type="common">European freshwater eel</name>
    <name type="synonym">Muraena anguilla</name>
    <dbReference type="NCBI Taxonomy" id="7936"/>
    <lineage>
        <taxon>Eukaryota</taxon>
        <taxon>Metazoa</taxon>
        <taxon>Chordata</taxon>
        <taxon>Craniata</taxon>
        <taxon>Vertebrata</taxon>
        <taxon>Euteleostomi</taxon>
        <taxon>Actinopterygii</taxon>
        <taxon>Neopterygii</taxon>
        <taxon>Teleostei</taxon>
        <taxon>Anguilliformes</taxon>
        <taxon>Anguillidae</taxon>
        <taxon>Anguilla</taxon>
    </lineage>
</organism>
<feature type="compositionally biased region" description="Polar residues" evidence="1">
    <location>
        <begin position="83"/>
        <end position="96"/>
    </location>
</feature>
<dbReference type="PANTHER" id="PTHR21678">
    <property type="entry name" value="GROWTH INHIBITION AND DIFFERENTIATION RELATED PROTEIN 88"/>
    <property type="match status" value="1"/>
</dbReference>
<evidence type="ECO:0000313" key="3">
    <source>
        <dbReference type="Proteomes" id="UP001044222"/>
    </source>
</evidence>
<keyword evidence="3" id="KW-1185">Reference proteome</keyword>
<protein>
    <recommendedName>
        <fullName evidence="4">R3H domain-containing protein</fullName>
    </recommendedName>
</protein>
<evidence type="ECO:0000313" key="2">
    <source>
        <dbReference type="EMBL" id="KAG5855286.1"/>
    </source>
</evidence>
<dbReference type="InterPro" id="IPR039884">
    <property type="entry name" value="R3HC1/R3HCL"/>
</dbReference>
<feature type="region of interest" description="Disordered" evidence="1">
    <location>
        <begin position="338"/>
        <end position="374"/>
    </location>
</feature>
<sequence>MEQEGERTPERSKKPDIALYVPKRRQEEGGPAKEAPSNPNPSSKDKAQAAGKPKGRPRYSDKGRKSNSKGKRDRGGKDGTATDALSNGDAGQQGTEGAQAIDGGPRPGAQTEGGTGADVPSGTLSEKDGEGLQNCSDPSGSEAQGGGVGSLPGEESSQQGSLEQQEPDPEEESWDTLFNDSGDCLDPHLIEEISLQAGKKKESIQESRFNYYNWDPEGEPELELRDDELSNIVEIYEFPSEFKTEDLLRAFHSYQQRGFDIQWVDDAHALGLFSSPIAARDALMSKHPMMKVRPLSQASAATKAKARSCSDYLLPAKERPQTSAALARRLVIGALGVRSPQSRDDREAERKKLQEAREKKRLEAKQRDDAWEGK</sequence>
<accession>A0A9D3MUH7</accession>
<feature type="compositionally biased region" description="Basic residues" evidence="1">
    <location>
        <begin position="65"/>
        <end position="74"/>
    </location>
</feature>
<dbReference type="PANTHER" id="PTHR21678:SF7">
    <property type="entry name" value="COILED-COIL DOMAIN-CONTAINING PROTEIN R3HCC1L"/>
    <property type="match status" value="1"/>
</dbReference>
<evidence type="ECO:0008006" key="4">
    <source>
        <dbReference type="Google" id="ProtNLM"/>
    </source>
</evidence>
<gene>
    <name evidence="2" type="ORF">ANANG_G00047510</name>
</gene>
<dbReference type="AlphaFoldDB" id="A0A9D3MUH7"/>
<dbReference type="OrthoDB" id="5418203at2759"/>
<evidence type="ECO:0000256" key="1">
    <source>
        <dbReference type="SAM" id="MobiDB-lite"/>
    </source>
</evidence>
<name>A0A9D3MUH7_ANGAN</name>
<reference evidence="2" key="1">
    <citation type="submission" date="2021-01" db="EMBL/GenBank/DDBJ databases">
        <title>A chromosome-scale assembly of European eel, Anguilla anguilla.</title>
        <authorList>
            <person name="Henkel C."/>
            <person name="Jong-Raadsen S.A."/>
            <person name="Dufour S."/>
            <person name="Weltzien F.-A."/>
            <person name="Palstra A.P."/>
            <person name="Pelster B."/>
            <person name="Spaink H.P."/>
            <person name="Van Den Thillart G.E."/>
            <person name="Jansen H."/>
            <person name="Zahm M."/>
            <person name="Klopp C."/>
            <person name="Cedric C."/>
            <person name="Louis A."/>
            <person name="Berthelot C."/>
            <person name="Parey E."/>
            <person name="Roest Crollius H."/>
            <person name="Montfort J."/>
            <person name="Robinson-Rechavi M."/>
            <person name="Bucao C."/>
            <person name="Bouchez O."/>
            <person name="Gislard M."/>
            <person name="Lluch J."/>
            <person name="Milhes M."/>
            <person name="Lampietro C."/>
            <person name="Lopez Roques C."/>
            <person name="Donnadieu C."/>
            <person name="Braasch I."/>
            <person name="Desvignes T."/>
            <person name="Postlethwait J."/>
            <person name="Bobe J."/>
            <person name="Guiguen Y."/>
            <person name="Dirks R."/>
        </authorList>
    </citation>
    <scope>NUCLEOTIDE SEQUENCE</scope>
    <source>
        <strain evidence="2">Tag_6206</strain>
        <tissue evidence="2">Liver</tissue>
    </source>
</reference>
<dbReference type="InterPro" id="IPR012677">
    <property type="entry name" value="Nucleotide-bd_a/b_plait_sf"/>
</dbReference>
<dbReference type="Gene3D" id="3.30.70.330">
    <property type="match status" value="1"/>
</dbReference>
<proteinExistence type="predicted"/>
<feature type="compositionally biased region" description="Basic and acidic residues" evidence="1">
    <location>
        <begin position="1"/>
        <end position="16"/>
    </location>
</feature>